<organism evidence="1 2">
    <name type="scientific">Suillus fuscotomentosus</name>
    <dbReference type="NCBI Taxonomy" id="1912939"/>
    <lineage>
        <taxon>Eukaryota</taxon>
        <taxon>Fungi</taxon>
        <taxon>Dikarya</taxon>
        <taxon>Basidiomycota</taxon>
        <taxon>Agaricomycotina</taxon>
        <taxon>Agaricomycetes</taxon>
        <taxon>Agaricomycetidae</taxon>
        <taxon>Boletales</taxon>
        <taxon>Suillineae</taxon>
        <taxon>Suillaceae</taxon>
        <taxon>Suillus</taxon>
    </lineage>
</organism>
<evidence type="ECO:0000313" key="1">
    <source>
        <dbReference type="EMBL" id="KAG1898916.1"/>
    </source>
</evidence>
<dbReference type="GeneID" id="64663937"/>
<comment type="caution">
    <text evidence="1">The sequence shown here is derived from an EMBL/GenBank/DDBJ whole genome shotgun (WGS) entry which is preliminary data.</text>
</comment>
<proteinExistence type="predicted"/>
<protein>
    <recommendedName>
        <fullName evidence="3">G domain-containing protein</fullName>
    </recommendedName>
</protein>
<keyword evidence="2" id="KW-1185">Reference proteome</keyword>
<dbReference type="AlphaFoldDB" id="A0AAD4HJY0"/>
<dbReference type="SUPFAM" id="SSF52540">
    <property type="entry name" value="P-loop containing nucleoside triphosphate hydrolases"/>
    <property type="match status" value="1"/>
</dbReference>
<dbReference type="RefSeq" id="XP_041224492.1">
    <property type="nucleotide sequence ID" value="XM_041369639.1"/>
</dbReference>
<dbReference type="Proteomes" id="UP001195769">
    <property type="component" value="Unassembled WGS sequence"/>
</dbReference>
<sequence length="100" mass="11315">MDPSRIREKIGRFQILVIGRVNTGKTTILERVCNMWDNSEIYNSAREKIDAAVLKASKERGEHNIENEMVFQSNLGFVFHDSCGVETTILRGTNDAPDCI</sequence>
<reference evidence="1" key="1">
    <citation type="journal article" date="2020" name="New Phytol.">
        <title>Comparative genomics reveals dynamic genome evolution in host specialist ectomycorrhizal fungi.</title>
        <authorList>
            <person name="Lofgren L.A."/>
            <person name="Nguyen N.H."/>
            <person name="Vilgalys R."/>
            <person name="Ruytinx J."/>
            <person name="Liao H.L."/>
            <person name="Branco S."/>
            <person name="Kuo A."/>
            <person name="LaButti K."/>
            <person name="Lipzen A."/>
            <person name="Andreopoulos W."/>
            <person name="Pangilinan J."/>
            <person name="Riley R."/>
            <person name="Hundley H."/>
            <person name="Na H."/>
            <person name="Barry K."/>
            <person name="Grigoriev I.V."/>
            <person name="Stajich J.E."/>
            <person name="Kennedy P.G."/>
        </authorList>
    </citation>
    <scope>NUCLEOTIDE SEQUENCE</scope>
    <source>
        <strain evidence="1">FC203</strain>
    </source>
</reference>
<accession>A0AAD4HJY0</accession>
<gene>
    <name evidence="1" type="ORF">F5891DRAFT_1236141</name>
</gene>
<dbReference type="Gene3D" id="3.40.50.300">
    <property type="entry name" value="P-loop containing nucleotide triphosphate hydrolases"/>
    <property type="match status" value="1"/>
</dbReference>
<evidence type="ECO:0008006" key="3">
    <source>
        <dbReference type="Google" id="ProtNLM"/>
    </source>
</evidence>
<dbReference type="EMBL" id="JABBWK010000036">
    <property type="protein sequence ID" value="KAG1898916.1"/>
    <property type="molecule type" value="Genomic_DNA"/>
</dbReference>
<evidence type="ECO:0000313" key="2">
    <source>
        <dbReference type="Proteomes" id="UP001195769"/>
    </source>
</evidence>
<name>A0AAD4HJY0_9AGAM</name>
<dbReference type="InterPro" id="IPR027417">
    <property type="entry name" value="P-loop_NTPase"/>
</dbReference>